<dbReference type="InterPro" id="IPR050894">
    <property type="entry name" value="EfeM/EfeO_iron_uptake"/>
</dbReference>
<dbReference type="InterPro" id="IPR018976">
    <property type="entry name" value="Imelysin-like"/>
</dbReference>
<comment type="similarity">
    <text evidence="2">Belongs to the EfeM/EfeO family.</text>
</comment>
<dbReference type="Pfam" id="PF09375">
    <property type="entry name" value="Peptidase_M75"/>
    <property type="match status" value="1"/>
</dbReference>
<organism evidence="6 7">
    <name type="scientific">Tsukamurella soli</name>
    <dbReference type="NCBI Taxonomy" id="644556"/>
    <lineage>
        <taxon>Bacteria</taxon>
        <taxon>Bacillati</taxon>
        <taxon>Actinomycetota</taxon>
        <taxon>Actinomycetes</taxon>
        <taxon>Mycobacteriales</taxon>
        <taxon>Tsukamurellaceae</taxon>
        <taxon>Tsukamurella</taxon>
    </lineage>
</organism>
<sequence>MSVPARWIAPTAFTTAALIAVAGVVVYALPNQTRTVPGRTLDGLPVTAVDAGIGGCARPPSEVTGGAQVFAVTNRTTHALEITVAGAAGTVYAELEGVGPGSTRQMQVSLARGVYHFACYFTDVPAVSGGVFAVTGGTAPATRGVAPLSTQDLTPVTLQYQAWIASRLPALQAAVRALAAAPDVTAQRSAWLAAHHLYETLGAAYDAFGDWDTKINDPGPPAPTSGFHAIEAALWGPQPTVPADLERQLQTDVDGLTADFPNIAVDPLQIGLRAHEITENTIEFTLTGADDLGSHASLDTALANLEGTRRLLDLLTPLLSTRYPRLGATRSALDQTVTVVTAMATKYPGRAVSSFSQADRERLNASFGGLVELLAPIAAITDVRRTN</sequence>
<evidence type="ECO:0000256" key="4">
    <source>
        <dbReference type="SAM" id="Phobius"/>
    </source>
</evidence>
<keyword evidence="4" id="KW-1133">Transmembrane helix</keyword>
<keyword evidence="4" id="KW-0472">Membrane</keyword>
<comment type="caution">
    <text evidence="6">The sequence shown here is derived from an EMBL/GenBank/DDBJ whole genome shotgun (WGS) entry which is preliminary data.</text>
</comment>
<dbReference type="RefSeq" id="WP_344997141.1">
    <property type="nucleotide sequence ID" value="NZ_BAABFR010000044.1"/>
</dbReference>
<feature type="transmembrane region" description="Helical" evidence="4">
    <location>
        <begin position="7"/>
        <end position="29"/>
    </location>
</feature>
<protein>
    <submittedName>
        <fullName evidence="6">EfeM/EfeO family lipoprotein</fullName>
    </submittedName>
</protein>
<evidence type="ECO:0000256" key="2">
    <source>
        <dbReference type="ARBA" id="ARBA00005989"/>
    </source>
</evidence>
<evidence type="ECO:0000259" key="5">
    <source>
        <dbReference type="Pfam" id="PF09375"/>
    </source>
</evidence>
<evidence type="ECO:0000313" key="7">
    <source>
        <dbReference type="Proteomes" id="UP001500635"/>
    </source>
</evidence>
<dbReference type="PANTHER" id="PTHR39192">
    <property type="entry name" value="IRON UPTAKE SYSTEM COMPONENT EFEO"/>
    <property type="match status" value="1"/>
</dbReference>
<keyword evidence="7" id="KW-1185">Reference proteome</keyword>
<dbReference type="Gene3D" id="1.20.1420.20">
    <property type="entry name" value="M75 peptidase, HXXE motif"/>
    <property type="match status" value="1"/>
</dbReference>
<accession>A0ABP8JT68</accession>
<gene>
    <name evidence="6" type="ORF">GCM10023147_29030</name>
</gene>
<feature type="domain" description="Imelysin-like" evidence="5">
    <location>
        <begin position="159"/>
        <end position="375"/>
    </location>
</feature>
<reference evidence="7" key="1">
    <citation type="journal article" date="2019" name="Int. J. Syst. Evol. Microbiol.">
        <title>The Global Catalogue of Microorganisms (GCM) 10K type strain sequencing project: providing services to taxonomists for standard genome sequencing and annotation.</title>
        <authorList>
            <consortium name="The Broad Institute Genomics Platform"/>
            <consortium name="The Broad Institute Genome Sequencing Center for Infectious Disease"/>
            <person name="Wu L."/>
            <person name="Ma J."/>
        </authorList>
    </citation>
    <scope>NUCLEOTIDE SEQUENCE [LARGE SCALE GENOMIC DNA]</scope>
    <source>
        <strain evidence="7">JCM 17688</strain>
    </source>
</reference>
<dbReference type="Proteomes" id="UP001500635">
    <property type="component" value="Unassembled WGS sequence"/>
</dbReference>
<dbReference type="EMBL" id="BAABFR010000044">
    <property type="protein sequence ID" value="GAA4395611.1"/>
    <property type="molecule type" value="Genomic_DNA"/>
</dbReference>
<evidence type="ECO:0000313" key="6">
    <source>
        <dbReference type="EMBL" id="GAA4395611.1"/>
    </source>
</evidence>
<keyword evidence="4" id="KW-0812">Transmembrane</keyword>
<name>A0ABP8JT68_9ACTN</name>
<dbReference type="InterPro" id="IPR038352">
    <property type="entry name" value="Imelysin_sf"/>
</dbReference>
<evidence type="ECO:0000256" key="1">
    <source>
        <dbReference type="ARBA" id="ARBA00004196"/>
    </source>
</evidence>
<keyword evidence="3" id="KW-0732">Signal</keyword>
<evidence type="ECO:0000256" key="3">
    <source>
        <dbReference type="ARBA" id="ARBA00022729"/>
    </source>
</evidence>
<dbReference type="InterPro" id="IPR034981">
    <property type="entry name" value="Imelysin-like_EfeO/Algp7"/>
</dbReference>
<proteinExistence type="inferred from homology"/>
<dbReference type="CDD" id="cd14656">
    <property type="entry name" value="Imelysin-like_EfeO"/>
    <property type="match status" value="1"/>
</dbReference>
<keyword evidence="6" id="KW-0449">Lipoprotein</keyword>
<dbReference type="PANTHER" id="PTHR39192:SF1">
    <property type="entry name" value="IRON UPTAKE SYSTEM COMPONENT EFEO"/>
    <property type="match status" value="1"/>
</dbReference>
<comment type="subcellular location">
    <subcellularLocation>
        <location evidence="1">Cell envelope</location>
    </subcellularLocation>
</comment>